<dbReference type="Proteomes" id="UP001302494">
    <property type="component" value="Chromosome"/>
</dbReference>
<dbReference type="InterPro" id="IPR011006">
    <property type="entry name" value="CheY-like_superfamily"/>
</dbReference>
<evidence type="ECO:0000256" key="2">
    <source>
        <dbReference type="ARBA" id="ARBA00023015"/>
    </source>
</evidence>
<dbReference type="InterPro" id="IPR058245">
    <property type="entry name" value="NreC/VraR/RcsB-like_REC"/>
</dbReference>
<protein>
    <submittedName>
        <fullName evidence="8">Response regulator transcription factor</fullName>
    </submittedName>
</protein>
<dbReference type="CDD" id="cd17535">
    <property type="entry name" value="REC_NarL-like"/>
    <property type="match status" value="1"/>
</dbReference>
<evidence type="ECO:0000313" key="9">
    <source>
        <dbReference type="Proteomes" id="UP001302494"/>
    </source>
</evidence>
<evidence type="ECO:0000259" key="6">
    <source>
        <dbReference type="PROSITE" id="PS50043"/>
    </source>
</evidence>
<keyword evidence="9" id="KW-1185">Reference proteome</keyword>
<keyword evidence="4" id="KW-0804">Transcription</keyword>
<dbReference type="SMART" id="SM00448">
    <property type="entry name" value="REC"/>
    <property type="match status" value="1"/>
</dbReference>
<dbReference type="SMART" id="SM00421">
    <property type="entry name" value="HTH_LUXR"/>
    <property type="match status" value="1"/>
</dbReference>
<dbReference type="AlphaFoldDB" id="A0AA96GLM0"/>
<evidence type="ECO:0000256" key="5">
    <source>
        <dbReference type="PROSITE-ProRule" id="PRU00169"/>
    </source>
</evidence>
<keyword evidence="3" id="KW-0238">DNA-binding</keyword>
<gene>
    <name evidence="8" type="ORF">PQG83_02735</name>
</gene>
<dbReference type="SUPFAM" id="SSF52172">
    <property type="entry name" value="CheY-like"/>
    <property type="match status" value="1"/>
</dbReference>
<dbReference type="GO" id="GO:0006355">
    <property type="term" value="P:regulation of DNA-templated transcription"/>
    <property type="evidence" value="ECO:0007669"/>
    <property type="project" value="InterPro"/>
</dbReference>
<dbReference type="PROSITE" id="PS50110">
    <property type="entry name" value="RESPONSE_REGULATORY"/>
    <property type="match status" value="1"/>
</dbReference>
<evidence type="ECO:0000256" key="4">
    <source>
        <dbReference type="ARBA" id="ARBA00023163"/>
    </source>
</evidence>
<dbReference type="GO" id="GO:0003677">
    <property type="term" value="F:DNA binding"/>
    <property type="evidence" value="ECO:0007669"/>
    <property type="project" value="UniProtKB-KW"/>
</dbReference>
<evidence type="ECO:0000259" key="7">
    <source>
        <dbReference type="PROSITE" id="PS50110"/>
    </source>
</evidence>
<evidence type="ECO:0000256" key="1">
    <source>
        <dbReference type="ARBA" id="ARBA00022553"/>
    </source>
</evidence>
<feature type="domain" description="HTH luxR-type" evidence="6">
    <location>
        <begin position="148"/>
        <end position="213"/>
    </location>
</feature>
<dbReference type="KEGG" id="nneo:PQG83_02735"/>
<evidence type="ECO:0000256" key="3">
    <source>
        <dbReference type="ARBA" id="ARBA00023125"/>
    </source>
</evidence>
<dbReference type="InterPro" id="IPR001789">
    <property type="entry name" value="Sig_transdc_resp-reg_receiver"/>
</dbReference>
<dbReference type="RefSeq" id="WP_312746532.1">
    <property type="nucleotide sequence ID" value="NZ_CP116968.1"/>
</dbReference>
<dbReference type="Pfam" id="PF00072">
    <property type="entry name" value="Response_reg"/>
    <property type="match status" value="1"/>
</dbReference>
<dbReference type="PRINTS" id="PR00038">
    <property type="entry name" value="HTHLUXR"/>
</dbReference>
<dbReference type="PROSITE" id="PS50043">
    <property type="entry name" value="HTH_LUXR_2"/>
    <property type="match status" value="1"/>
</dbReference>
<accession>A0AA96GLM0</accession>
<feature type="modified residue" description="4-aspartylphosphate" evidence="5">
    <location>
        <position position="54"/>
    </location>
</feature>
<dbReference type="PANTHER" id="PTHR43214:SF41">
    <property type="entry name" value="NITRATE_NITRITE RESPONSE REGULATOR PROTEIN NARP"/>
    <property type="match status" value="1"/>
</dbReference>
<feature type="domain" description="Response regulatory" evidence="7">
    <location>
        <begin position="5"/>
        <end position="119"/>
    </location>
</feature>
<dbReference type="SUPFAM" id="SSF46894">
    <property type="entry name" value="C-terminal effector domain of the bipartite response regulators"/>
    <property type="match status" value="1"/>
</dbReference>
<dbReference type="GO" id="GO:0000160">
    <property type="term" value="P:phosphorelay signal transduction system"/>
    <property type="evidence" value="ECO:0007669"/>
    <property type="project" value="InterPro"/>
</dbReference>
<keyword evidence="1 5" id="KW-0597">Phosphoprotein</keyword>
<proteinExistence type="predicted"/>
<keyword evidence="2" id="KW-0805">Transcription regulation</keyword>
<evidence type="ECO:0000313" key="8">
    <source>
        <dbReference type="EMBL" id="WNM62680.1"/>
    </source>
</evidence>
<dbReference type="Gene3D" id="3.40.50.2300">
    <property type="match status" value="1"/>
</dbReference>
<dbReference type="EMBL" id="CP116968">
    <property type="protein sequence ID" value="WNM62680.1"/>
    <property type="molecule type" value="Genomic_DNA"/>
</dbReference>
<dbReference type="InterPro" id="IPR016032">
    <property type="entry name" value="Sig_transdc_resp-reg_C-effctor"/>
</dbReference>
<reference evidence="8 9" key="1">
    <citation type="submission" date="2023-01" db="EMBL/GenBank/DDBJ databases">
        <title>Cultivation and genomic characterization of new, ubiquitous marine nitrite-oxidizing bacteria from the Nitrospirales.</title>
        <authorList>
            <person name="Mueller A.J."/>
            <person name="Daebeler A."/>
            <person name="Herbold C.W."/>
            <person name="Kirkegaard R.H."/>
            <person name="Daims H."/>
        </authorList>
    </citation>
    <scope>NUCLEOTIDE SEQUENCE [LARGE SCALE GENOMIC DNA]</scope>
    <source>
        <strain evidence="8 9">DK</strain>
    </source>
</reference>
<organism evidence="8 9">
    <name type="scientific">Candidatus Nitrospira neomarina</name>
    <dbReference type="NCBI Taxonomy" id="3020899"/>
    <lineage>
        <taxon>Bacteria</taxon>
        <taxon>Pseudomonadati</taxon>
        <taxon>Nitrospirota</taxon>
        <taxon>Nitrospiria</taxon>
        <taxon>Nitrospirales</taxon>
        <taxon>Nitrospiraceae</taxon>
        <taxon>Nitrospira</taxon>
    </lineage>
</organism>
<dbReference type="InterPro" id="IPR039420">
    <property type="entry name" value="WalR-like"/>
</dbReference>
<dbReference type="Pfam" id="PF00196">
    <property type="entry name" value="GerE"/>
    <property type="match status" value="1"/>
</dbReference>
<sequence length="217" mass="23513">MSKARVLLAEDHVLVSEGLTKLLEADFTLVGTVVDGHALVKAVKKHTPDIAIIDISLPLLNGLEAARQIKKCEPQTKLIFLTMHSEEHFVHEAFKAGGVGYILKQSATAELVFAIKEVYQGRTYVSPSIAQGLVSQALNPSANSKKPPQAETPALTQRQVEILQLVAEGKSNKDIAIILNLAVKTVEFHKTRVMQVLGLKTASELTKYAISNGIISV</sequence>
<name>A0AA96GLM0_9BACT</name>
<dbReference type="CDD" id="cd06170">
    <property type="entry name" value="LuxR_C_like"/>
    <property type="match status" value="1"/>
</dbReference>
<dbReference type="InterPro" id="IPR000792">
    <property type="entry name" value="Tscrpt_reg_LuxR_C"/>
</dbReference>
<dbReference type="PANTHER" id="PTHR43214">
    <property type="entry name" value="TWO-COMPONENT RESPONSE REGULATOR"/>
    <property type="match status" value="1"/>
</dbReference>